<dbReference type="InterPro" id="IPR037523">
    <property type="entry name" value="VOC_core"/>
</dbReference>
<dbReference type="Pfam" id="PF12681">
    <property type="entry name" value="Glyoxalase_2"/>
    <property type="match status" value="1"/>
</dbReference>
<dbReference type="InterPro" id="IPR025870">
    <property type="entry name" value="Glyoxalase-like_dom"/>
</dbReference>
<dbReference type="PROSITE" id="PS51819">
    <property type="entry name" value="VOC"/>
    <property type="match status" value="1"/>
</dbReference>
<accession>A0A9D2P0S3</accession>
<dbReference type="Proteomes" id="UP000823882">
    <property type="component" value="Unassembled WGS sequence"/>
</dbReference>
<sequence>MKCKNPMLVVSDMERSVDFYRRVLGLRVVMDFGANKTLTGGLALQTLESWRGFLGTDAVSFGGRDAEVYFEEEDFNGFVDRLSGLAVDYVHPVREHAWGQRVVRLYDPDRHIIEVGESLKAVCRRFLDSGLTPEQTAARMDVPLKFVRGCLR</sequence>
<reference evidence="2" key="1">
    <citation type="journal article" date="2021" name="PeerJ">
        <title>Extensive microbial diversity within the chicken gut microbiome revealed by metagenomics and culture.</title>
        <authorList>
            <person name="Gilroy R."/>
            <person name="Ravi A."/>
            <person name="Getino M."/>
            <person name="Pursley I."/>
            <person name="Horton D.L."/>
            <person name="Alikhan N.F."/>
            <person name="Baker D."/>
            <person name="Gharbi K."/>
            <person name="Hall N."/>
            <person name="Watson M."/>
            <person name="Adriaenssens E.M."/>
            <person name="Foster-Nyarko E."/>
            <person name="Jarju S."/>
            <person name="Secka A."/>
            <person name="Antonio M."/>
            <person name="Oren A."/>
            <person name="Chaudhuri R.R."/>
            <person name="La Ragione R."/>
            <person name="Hildebrand F."/>
            <person name="Pallen M.J."/>
        </authorList>
    </citation>
    <scope>NUCLEOTIDE SEQUENCE</scope>
    <source>
        <strain evidence="2">CHK186-1790</strain>
    </source>
</reference>
<dbReference type="AlphaFoldDB" id="A0A9D2P0S3"/>
<comment type="caution">
    <text evidence="2">The sequence shown here is derived from an EMBL/GenBank/DDBJ whole genome shotgun (WGS) entry which is preliminary data.</text>
</comment>
<feature type="domain" description="VOC" evidence="1">
    <location>
        <begin position="2"/>
        <end position="118"/>
    </location>
</feature>
<name>A0A9D2P0S3_9FIRM</name>
<dbReference type="EMBL" id="DWWJ01000146">
    <property type="protein sequence ID" value="HJC41497.1"/>
    <property type="molecule type" value="Genomic_DNA"/>
</dbReference>
<evidence type="ECO:0000259" key="1">
    <source>
        <dbReference type="PROSITE" id="PS51819"/>
    </source>
</evidence>
<dbReference type="Gene3D" id="3.10.180.10">
    <property type="entry name" value="2,3-Dihydroxybiphenyl 1,2-Dioxygenase, domain 1"/>
    <property type="match status" value="1"/>
</dbReference>
<reference evidence="2" key="2">
    <citation type="submission" date="2021-04" db="EMBL/GenBank/DDBJ databases">
        <authorList>
            <person name="Gilroy R."/>
        </authorList>
    </citation>
    <scope>NUCLEOTIDE SEQUENCE</scope>
    <source>
        <strain evidence="2">CHK186-1790</strain>
    </source>
</reference>
<dbReference type="PANTHER" id="PTHR21366">
    <property type="entry name" value="GLYOXALASE FAMILY PROTEIN"/>
    <property type="match status" value="1"/>
</dbReference>
<proteinExistence type="predicted"/>
<dbReference type="InterPro" id="IPR050383">
    <property type="entry name" value="GlyoxalaseI/FosfomycinResist"/>
</dbReference>
<evidence type="ECO:0000313" key="3">
    <source>
        <dbReference type="Proteomes" id="UP000823882"/>
    </source>
</evidence>
<organism evidence="2 3">
    <name type="scientific">Candidatus Intestinimonas pullistercoris</name>
    <dbReference type="NCBI Taxonomy" id="2838623"/>
    <lineage>
        <taxon>Bacteria</taxon>
        <taxon>Bacillati</taxon>
        <taxon>Bacillota</taxon>
        <taxon>Clostridia</taxon>
        <taxon>Eubacteriales</taxon>
        <taxon>Intestinimonas</taxon>
    </lineage>
</organism>
<gene>
    <name evidence="2" type="ORF">H9701_08090</name>
</gene>
<evidence type="ECO:0000313" key="2">
    <source>
        <dbReference type="EMBL" id="HJC41497.1"/>
    </source>
</evidence>
<dbReference type="SUPFAM" id="SSF54593">
    <property type="entry name" value="Glyoxalase/Bleomycin resistance protein/Dihydroxybiphenyl dioxygenase"/>
    <property type="match status" value="1"/>
</dbReference>
<protein>
    <submittedName>
        <fullName evidence="2">VOC family protein</fullName>
    </submittedName>
</protein>
<dbReference type="InterPro" id="IPR029068">
    <property type="entry name" value="Glyas_Bleomycin-R_OHBP_Dase"/>
</dbReference>